<accession>A0AAV7RPZ7</accession>
<evidence type="ECO:0000313" key="1">
    <source>
        <dbReference type="EMBL" id="KAJ1154874.1"/>
    </source>
</evidence>
<gene>
    <name evidence="1" type="ORF">NDU88_007617</name>
</gene>
<comment type="caution">
    <text evidence="1">The sequence shown here is derived from an EMBL/GenBank/DDBJ whole genome shotgun (WGS) entry which is preliminary data.</text>
</comment>
<reference evidence="1" key="1">
    <citation type="journal article" date="2022" name="bioRxiv">
        <title>Sequencing and chromosome-scale assembly of the giantPleurodeles waltlgenome.</title>
        <authorList>
            <person name="Brown T."/>
            <person name="Elewa A."/>
            <person name="Iarovenko S."/>
            <person name="Subramanian E."/>
            <person name="Araus A.J."/>
            <person name="Petzold A."/>
            <person name="Susuki M."/>
            <person name="Suzuki K.-i.T."/>
            <person name="Hayashi T."/>
            <person name="Toyoda A."/>
            <person name="Oliveira C."/>
            <person name="Osipova E."/>
            <person name="Leigh N.D."/>
            <person name="Simon A."/>
            <person name="Yun M.H."/>
        </authorList>
    </citation>
    <scope>NUCLEOTIDE SEQUENCE</scope>
    <source>
        <strain evidence="1">20211129_DDA</strain>
        <tissue evidence="1">Liver</tissue>
    </source>
</reference>
<dbReference type="EMBL" id="JANPWB010000009">
    <property type="protein sequence ID" value="KAJ1154874.1"/>
    <property type="molecule type" value="Genomic_DNA"/>
</dbReference>
<name>A0AAV7RPZ7_PLEWA</name>
<sequence>MVSSCRGRLRSAGMQREVEACGSGDYVTHREPQCVRHEDKDFLLQSEADSLGVGGGTYSSGTRFGRGLHLGCLFMVLLKKKYKKDSTVIVSRISNLWRAPPDLVMSGSVNVPAALNSALCLFGHYKGQCAGTSR</sequence>
<keyword evidence="2" id="KW-1185">Reference proteome</keyword>
<organism evidence="1 2">
    <name type="scientific">Pleurodeles waltl</name>
    <name type="common">Iberian ribbed newt</name>
    <dbReference type="NCBI Taxonomy" id="8319"/>
    <lineage>
        <taxon>Eukaryota</taxon>
        <taxon>Metazoa</taxon>
        <taxon>Chordata</taxon>
        <taxon>Craniata</taxon>
        <taxon>Vertebrata</taxon>
        <taxon>Euteleostomi</taxon>
        <taxon>Amphibia</taxon>
        <taxon>Batrachia</taxon>
        <taxon>Caudata</taxon>
        <taxon>Salamandroidea</taxon>
        <taxon>Salamandridae</taxon>
        <taxon>Pleurodelinae</taxon>
        <taxon>Pleurodeles</taxon>
    </lineage>
</organism>
<evidence type="ECO:0000313" key="2">
    <source>
        <dbReference type="Proteomes" id="UP001066276"/>
    </source>
</evidence>
<protein>
    <submittedName>
        <fullName evidence="1">Uncharacterized protein</fullName>
    </submittedName>
</protein>
<dbReference type="Proteomes" id="UP001066276">
    <property type="component" value="Chromosome 5"/>
</dbReference>
<proteinExistence type="predicted"/>
<dbReference type="AlphaFoldDB" id="A0AAV7RPZ7"/>